<protein>
    <submittedName>
        <fullName evidence="2">Transglutaminase superfamily protein</fullName>
    </submittedName>
</protein>
<evidence type="ECO:0000313" key="3">
    <source>
        <dbReference type="Proteomes" id="UP000252118"/>
    </source>
</evidence>
<dbReference type="OrthoDB" id="9812122at2"/>
<accession>A0A366EMG3</accession>
<dbReference type="RefSeq" id="WP_113970193.1">
    <property type="nucleotide sequence ID" value="NZ_QNRJ01000010.1"/>
</dbReference>
<gene>
    <name evidence="2" type="ORF">DET59_11048</name>
</gene>
<sequence length="161" mass="18162">MRRIRLFLSMDLTTKLLLGEAFIELGVARVMKLVPFSKLSPHLGCHMEETSFINGVNDQKALKNISNAVNIVSRYTFWESQCLVKAIAAMRMLKRRKIGSTLYLGTGRDEKGLLIAHAWLRSGSFYLTGAEGMENFTVVGKFAKHCKLTNEGESIDKRYQS</sequence>
<comment type="caution">
    <text evidence="2">The sequence shown here is derived from an EMBL/GenBank/DDBJ whole genome shotgun (WGS) entry which is preliminary data.</text>
</comment>
<dbReference type="EMBL" id="QNRJ01000010">
    <property type="protein sequence ID" value="RBP03166.1"/>
    <property type="molecule type" value="Genomic_DNA"/>
</dbReference>
<evidence type="ECO:0000259" key="1">
    <source>
        <dbReference type="Pfam" id="PF13471"/>
    </source>
</evidence>
<feature type="domain" description="Microcin J25-processing protein McjB C-terminal" evidence="1">
    <location>
        <begin position="50"/>
        <end position="139"/>
    </location>
</feature>
<proteinExistence type="predicted"/>
<reference evidence="2 3" key="1">
    <citation type="submission" date="2018-06" db="EMBL/GenBank/DDBJ databases">
        <title>Freshwater and sediment microbial communities from various areas in North America, analyzing microbe dynamics in response to fracking.</title>
        <authorList>
            <person name="Lamendella R."/>
        </authorList>
    </citation>
    <scope>NUCLEOTIDE SEQUENCE [LARGE SCALE GENOMIC DNA]</scope>
    <source>
        <strain evidence="2 3">97B</strain>
    </source>
</reference>
<dbReference type="Pfam" id="PF13471">
    <property type="entry name" value="Transglut_core3"/>
    <property type="match status" value="1"/>
</dbReference>
<organism evidence="2 3">
    <name type="scientific">Rossellomorea aquimaris</name>
    <dbReference type="NCBI Taxonomy" id="189382"/>
    <lineage>
        <taxon>Bacteria</taxon>
        <taxon>Bacillati</taxon>
        <taxon>Bacillota</taxon>
        <taxon>Bacilli</taxon>
        <taxon>Bacillales</taxon>
        <taxon>Bacillaceae</taxon>
        <taxon>Rossellomorea</taxon>
    </lineage>
</organism>
<dbReference type="AlphaFoldDB" id="A0A366EMG3"/>
<evidence type="ECO:0000313" key="2">
    <source>
        <dbReference type="EMBL" id="RBP03166.1"/>
    </source>
</evidence>
<name>A0A366EMG3_9BACI</name>
<dbReference type="Proteomes" id="UP000252118">
    <property type="component" value="Unassembled WGS sequence"/>
</dbReference>
<dbReference type="InterPro" id="IPR032708">
    <property type="entry name" value="McjB_C"/>
</dbReference>
<dbReference type="NCBIfam" id="NF033537">
    <property type="entry name" value="lasso_biosyn_B2"/>
    <property type="match status" value="1"/>
</dbReference>
<dbReference type="InterPro" id="IPR053521">
    <property type="entry name" value="McjB-like"/>
</dbReference>